<evidence type="ECO:0000256" key="1">
    <source>
        <dbReference type="ARBA" id="ARBA00008226"/>
    </source>
</evidence>
<keyword evidence="3" id="KW-0547">Nucleotide-binding</keyword>
<keyword evidence="5" id="KW-0648">Protein biosynthesis</keyword>
<feature type="domain" description="Aminoacyl-transfer RNA synthetases class-II family profile" evidence="9">
    <location>
        <begin position="136"/>
        <end position="279"/>
    </location>
</feature>
<evidence type="ECO:0000256" key="8">
    <source>
        <dbReference type="ARBA" id="ARBA00031194"/>
    </source>
</evidence>
<dbReference type="GO" id="GO:0043039">
    <property type="term" value="P:tRNA aminoacylation"/>
    <property type="evidence" value="ECO:0007669"/>
    <property type="project" value="InterPro"/>
</dbReference>
<dbReference type="PROSITE" id="PS50862">
    <property type="entry name" value="AA_TRNA_LIGASE_II"/>
    <property type="match status" value="1"/>
</dbReference>
<evidence type="ECO:0000256" key="4">
    <source>
        <dbReference type="ARBA" id="ARBA00022840"/>
    </source>
</evidence>
<evidence type="ECO:0000259" key="10">
    <source>
        <dbReference type="PROSITE" id="PS51447"/>
    </source>
</evidence>
<dbReference type="EMBL" id="BOOK01000022">
    <property type="protein sequence ID" value="GII01310.1"/>
    <property type="molecule type" value="Genomic_DNA"/>
</dbReference>
<dbReference type="GO" id="GO:0005524">
    <property type="term" value="F:ATP binding"/>
    <property type="evidence" value="ECO:0007669"/>
    <property type="project" value="UniProtKB-KW"/>
</dbReference>
<keyword evidence="12" id="KW-1185">Reference proteome</keyword>
<dbReference type="PROSITE" id="PS51447">
    <property type="entry name" value="FDX_ACB"/>
    <property type="match status" value="1"/>
</dbReference>
<reference evidence="11" key="1">
    <citation type="submission" date="2021-01" db="EMBL/GenBank/DDBJ databases">
        <title>Whole genome shotgun sequence of Planobispora takensis NBRC 109077.</title>
        <authorList>
            <person name="Komaki H."/>
            <person name="Tamura T."/>
        </authorList>
    </citation>
    <scope>NUCLEOTIDE SEQUENCE</scope>
    <source>
        <strain evidence="11">NBRC 109077</strain>
    </source>
</reference>
<dbReference type="GO" id="GO:0000049">
    <property type="term" value="F:tRNA binding"/>
    <property type="evidence" value="ECO:0007669"/>
    <property type="project" value="InterPro"/>
</dbReference>
<accession>A0A8J3SXU0</accession>
<comment type="similarity">
    <text evidence="1">Belongs to the class-II aminoacyl-tRNA synthetase family.</text>
</comment>
<keyword evidence="2" id="KW-0436">Ligase</keyword>
<dbReference type="Gene3D" id="3.30.70.380">
    <property type="entry name" value="Ferrodoxin-fold anticodon-binding domain"/>
    <property type="match status" value="1"/>
</dbReference>
<dbReference type="GO" id="GO:0006412">
    <property type="term" value="P:translation"/>
    <property type="evidence" value="ECO:0007669"/>
    <property type="project" value="UniProtKB-KW"/>
</dbReference>
<dbReference type="InterPro" id="IPR036690">
    <property type="entry name" value="Fdx_antiC-bd_sf"/>
</dbReference>
<evidence type="ECO:0000313" key="12">
    <source>
        <dbReference type="Proteomes" id="UP000634476"/>
    </source>
</evidence>
<evidence type="ECO:0000256" key="3">
    <source>
        <dbReference type="ARBA" id="ARBA00022741"/>
    </source>
</evidence>
<gene>
    <name evidence="11" type="ORF">Pta02_33180</name>
</gene>
<dbReference type="SMART" id="SM00896">
    <property type="entry name" value="FDX-ACB"/>
    <property type="match status" value="1"/>
</dbReference>
<name>A0A8J3SXU0_9ACTN</name>
<dbReference type="AlphaFoldDB" id="A0A8J3SXU0"/>
<proteinExistence type="inferred from homology"/>
<evidence type="ECO:0000256" key="2">
    <source>
        <dbReference type="ARBA" id="ARBA00022598"/>
    </source>
</evidence>
<comment type="caution">
    <text evidence="11">The sequence shown here is derived from an EMBL/GenBank/DDBJ whole genome shotgun (WGS) entry which is preliminary data.</text>
</comment>
<evidence type="ECO:0000259" key="9">
    <source>
        <dbReference type="PROSITE" id="PS50862"/>
    </source>
</evidence>
<organism evidence="11 12">
    <name type="scientific">Planobispora takensis</name>
    <dbReference type="NCBI Taxonomy" id="1367882"/>
    <lineage>
        <taxon>Bacteria</taxon>
        <taxon>Bacillati</taxon>
        <taxon>Actinomycetota</taxon>
        <taxon>Actinomycetes</taxon>
        <taxon>Streptosporangiales</taxon>
        <taxon>Streptosporangiaceae</taxon>
        <taxon>Planobispora</taxon>
    </lineage>
</organism>
<dbReference type="InterPro" id="IPR002319">
    <property type="entry name" value="Phenylalanyl-tRNA_Synthase"/>
</dbReference>
<feature type="domain" description="FDX-ACB" evidence="10">
    <location>
        <begin position="281"/>
        <end position="390"/>
    </location>
</feature>
<dbReference type="InterPro" id="IPR005121">
    <property type="entry name" value="Fdx_antiC-bd"/>
</dbReference>
<dbReference type="Gene3D" id="3.30.930.10">
    <property type="entry name" value="Bira Bifunctional Protein, Domain 2"/>
    <property type="match status" value="1"/>
</dbReference>
<evidence type="ECO:0000313" key="11">
    <source>
        <dbReference type="EMBL" id="GII01310.1"/>
    </source>
</evidence>
<dbReference type="RefSeq" id="WP_203875692.1">
    <property type="nucleotide sequence ID" value="NZ_BOOK01000022.1"/>
</dbReference>
<dbReference type="SUPFAM" id="SSF55681">
    <property type="entry name" value="Class II aaRS and biotin synthetases"/>
    <property type="match status" value="1"/>
</dbReference>
<keyword evidence="6" id="KW-0809">Transit peptide</keyword>
<evidence type="ECO:0000256" key="5">
    <source>
        <dbReference type="ARBA" id="ARBA00022917"/>
    </source>
</evidence>
<protein>
    <recommendedName>
        <fullName evidence="8">Phenylalanyl-tRNA synthetase</fullName>
    </recommendedName>
</protein>
<dbReference type="GO" id="GO:0004812">
    <property type="term" value="F:aminoacyl-tRNA ligase activity"/>
    <property type="evidence" value="ECO:0007669"/>
    <property type="project" value="UniProtKB-KW"/>
</dbReference>
<keyword evidence="4" id="KW-0067">ATP-binding</keyword>
<dbReference type="InterPro" id="IPR045864">
    <property type="entry name" value="aa-tRNA-synth_II/BPL/LPL"/>
</dbReference>
<dbReference type="InterPro" id="IPR006195">
    <property type="entry name" value="aa-tRNA-synth_II"/>
</dbReference>
<sequence length="395" mass="42568">MPSISASPVSSRPDALGADELARALAVRDLSDPAHGAHAVQLIVDILVRALRASWGGQVRLIRDHPLVAVEDNYERLGYPQDAISRDARYTRYVSRTCMLRSHTSAMIPPALRELAGRTADGGGRPWRDVLLACPGMVYRRDVVDRIHTGTPHQIDLWRIVADRRTGVDDLDEMIAVVVGSVLPGAPYRAVPAVHPYTEHGRQIDVLVGEEWVEVGECGLAAPRVLAGAGLPPSVSGLAMGLGLDRLLMVRKRIPDIRMLRAADSRIAGQMLDLAPYRPVSRHPAISRDLSVAVPAEADAETLGGAVRDALGSYAGAIEEIRVVAETPVEDLPPSAVDRLGARPGQKNVLLRVVLRDPARTLADDEANAVRDRIYAAVHRGGVHQWAGPRPPGTS</sequence>
<dbReference type="Pfam" id="PF01409">
    <property type="entry name" value="tRNA-synt_2d"/>
    <property type="match status" value="1"/>
</dbReference>
<keyword evidence="7" id="KW-0030">Aminoacyl-tRNA synthetase</keyword>
<dbReference type="Proteomes" id="UP000634476">
    <property type="component" value="Unassembled WGS sequence"/>
</dbReference>
<dbReference type="SUPFAM" id="SSF54991">
    <property type="entry name" value="Anticodon-binding domain of PheRS"/>
    <property type="match status" value="1"/>
</dbReference>
<evidence type="ECO:0000256" key="7">
    <source>
        <dbReference type="ARBA" id="ARBA00023146"/>
    </source>
</evidence>
<evidence type="ECO:0000256" key="6">
    <source>
        <dbReference type="ARBA" id="ARBA00022946"/>
    </source>
</evidence>